<protein>
    <submittedName>
        <fullName evidence="3">FUSC family protein</fullName>
    </submittedName>
</protein>
<feature type="non-terminal residue" evidence="3">
    <location>
        <position position="1"/>
    </location>
</feature>
<feature type="transmembrane region" description="Helical" evidence="2">
    <location>
        <begin position="124"/>
        <end position="141"/>
    </location>
</feature>
<dbReference type="InterPro" id="IPR006726">
    <property type="entry name" value="PHBA_efflux_AaeB/fusaric-R"/>
</dbReference>
<keyword evidence="2" id="KW-1133">Transmembrane helix</keyword>
<keyword evidence="4" id="KW-1185">Reference proteome</keyword>
<feature type="transmembrane region" description="Helical" evidence="2">
    <location>
        <begin position="148"/>
        <end position="167"/>
    </location>
</feature>
<gene>
    <name evidence="3" type="ORF">PQJ73_09750</name>
</gene>
<keyword evidence="2" id="KW-0812">Transmembrane</keyword>
<reference evidence="3" key="2">
    <citation type="submission" date="2023-02" db="EMBL/GenBank/DDBJ databases">
        <authorList>
            <person name="Rayyan A."/>
            <person name="Meyer T."/>
            <person name="Kyndt J.A."/>
        </authorList>
    </citation>
    <scope>NUCLEOTIDE SEQUENCE</scope>
    <source>
        <strain evidence="3">DSM 9987</strain>
    </source>
</reference>
<evidence type="ECO:0000313" key="4">
    <source>
        <dbReference type="Proteomes" id="UP001165652"/>
    </source>
</evidence>
<reference evidence="3" key="1">
    <citation type="journal article" date="2023" name="Microbiol Resour">
        <title>Genome Sequences of Rhodoplanes serenus and Two Thermotolerant Strains, Rhodoplanes tepidamans and 'Rhodoplanes cryptolactis,' Further Refine the Genus.</title>
        <authorList>
            <person name="Rayyan A.A."/>
            <person name="Kyndt J.A."/>
        </authorList>
    </citation>
    <scope>NUCLEOTIDE SEQUENCE</scope>
    <source>
        <strain evidence="3">DSM 9987</strain>
    </source>
</reference>
<accession>A0ABT5J8N8</accession>
<evidence type="ECO:0000256" key="2">
    <source>
        <dbReference type="SAM" id="Phobius"/>
    </source>
</evidence>
<name>A0ABT5J8N8_RHOTP</name>
<evidence type="ECO:0000256" key="1">
    <source>
        <dbReference type="SAM" id="MobiDB-lite"/>
    </source>
</evidence>
<dbReference type="Pfam" id="PF04632">
    <property type="entry name" value="FUSC"/>
    <property type="match status" value="1"/>
</dbReference>
<proteinExistence type="predicted"/>
<feature type="transmembrane region" description="Helical" evidence="2">
    <location>
        <begin position="222"/>
        <end position="244"/>
    </location>
</feature>
<keyword evidence="2" id="KW-0472">Membrane</keyword>
<comment type="caution">
    <text evidence="3">The sequence shown here is derived from an EMBL/GenBank/DDBJ whole genome shotgun (WGS) entry which is preliminary data.</text>
</comment>
<feature type="transmembrane region" description="Helical" evidence="2">
    <location>
        <begin position="173"/>
        <end position="191"/>
    </location>
</feature>
<dbReference type="Proteomes" id="UP001165652">
    <property type="component" value="Unassembled WGS sequence"/>
</dbReference>
<evidence type="ECO:0000313" key="3">
    <source>
        <dbReference type="EMBL" id="MDC7785963.1"/>
    </source>
</evidence>
<dbReference type="RefSeq" id="WP_272776803.1">
    <property type="nucleotide sequence ID" value="NZ_JAQQLI010000011.1"/>
</dbReference>
<dbReference type="EMBL" id="JAQQLI010000011">
    <property type="protein sequence ID" value="MDC7785963.1"/>
    <property type="molecule type" value="Genomic_DNA"/>
</dbReference>
<feature type="region of interest" description="Disordered" evidence="1">
    <location>
        <begin position="19"/>
        <end position="44"/>
    </location>
</feature>
<sequence>GAGARIRRGDPVPAGVAAQLRAAAERRRAAPGDGPPPAPVQGDLLAAPPEMRRLAAALNQIVAADRALFAEPGTADATSFGRKARYLAPWRDWGLARDTGLAAGSATFAAGLLGWATGFPAAELTALGICIFSMVLGSMPAPQKIAPLLFGGVVAGVLAAILYRLAVQPVVPTVPAVLASVLPFILFGSLLRASPRTAIPALDFNMCFLLASQAGLPAAGAPAVLVDSLALVVAAGLASGGHLLMPRRSEKHAAEAARAIRSDVAALVARAAPGARAGWDPHASRRMLRLLLHLRRAGDLGEAAPRGLLAALNLGHAVIDLHGLARDDSRTPAMRARAESALTMLAGFSEDPLAVAERIGPLADTRDDLALARAAGAAADALRAGATLFRFGAPA</sequence>
<organism evidence="3 4">
    <name type="scientific">Rhodoplanes tepidamans</name>
    <name type="common">Rhodoplanes cryptolactis</name>
    <dbReference type="NCBI Taxonomy" id="200616"/>
    <lineage>
        <taxon>Bacteria</taxon>
        <taxon>Pseudomonadati</taxon>
        <taxon>Pseudomonadota</taxon>
        <taxon>Alphaproteobacteria</taxon>
        <taxon>Hyphomicrobiales</taxon>
        <taxon>Nitrobacteraceae</taxon>
        <taxon>Rhodoplanes</taxon>
    </lineage>
</organism>